<protein>
    <submittedName>
        <fullName evidence="1">Uncharacterized protein</fullName>
    </submittedName>
</protein>
<dbReference type="EMBL" id="JAOB01000076">
    <property type="protein sequence ID" value="EUA17517.1"/>
    <property type="molecule type" value="Genomic_DNA"/>
</dbReference>
<dbReference type="AlphaFoldDB" id="X7ZD81"/>
<evidence type="ECO:0000313" key="1">
    <source>
        <dbReference type="EMBL" id="EUA17517.1"/>
    </source>
</evidence>
<reference evidence="1" key="1">
    <citation type="submission" date="2014-01" db="EMBL/GenBank/DDBJ databases">
        <authorList>
            <person name="Brown-Elliot B."/>
            <person name="Wallace R."/>
            <person name="Lenaerts A."/>
            <person name="Ordway D."/>
            <person name="DeGroote M.A."/>
            <person name="Parker T."/>
            <person name="Sizemore C."/>
            <person name="Tallon L.J."/>
            <person name="Sadzewicz L.K."/>
            <person name="Sengamalay N."/>
            <person name="Fraser C.M."/>
            <person name="Hine E."/>
            <person name="Shefchek K.A."/>
            <person name="Das S.P."/>
            <person name="Tettelin H."/>
        </authorList>
    </citation>
    <scope>NUCLEOTIDE SEQUENCE [LARGE SCALE GENOMIC DNA]</scope>
    <source>
        <strain evidence="1">4042</strain>
    </source>
</reference>
<accession>X7ZD81</accession>
<sequence length="58" mass="5742">MATWEGTVVIDPITSCIDLPVVSPSASAGASPACSAAGSSTLPSPWAACWANAGPHHH</sequence>
<comment type="caution">
    <text evidence="1">The sequence shown here is derived from an EMBL/GenBank/DDBJ whole genome shotgun (WGS) entry which is preliminary data.</text>
</comment>
<name>X7ZD81_MYCXE</name>
<organism evidence="1">
    <name type="scientific">Mycobacterium xenopi 4042</name>
    <dbReference type="NCBI Taxonomy" id="1299334"/>
    <lineage>
        <taxon>Bacteria</taxon>
        <taxon>Bacillati</taxon>
        <taxon>Actinomycetota</taxon>
        <taxon>Actinomycetes</taxon>
        <taxon>Mycobacteriales</taxon>
        <taxon>Mycobacteriaceae</taxon>
        <taxon>Mycobacterium</taxon>
    </lineage>
</organism>
<proteinExistence type="predicted"/>
<gene>
    <name evidence="1" type="ORF">I553_10575</name>
</gene>